<sequence>MAAIRPYRASDFDDMSHICRETLPPSLQASEAAWRLAPYIWTHQYTYLSPETCFVVDDGNGKVVGYCIGCPDVKAFCEAYDGYVRNVLEGSKEVQRPADMTTKQPWTVDGVINETCLSQTAHSAQWLLVEGNEEVLREGYGATMHIDLLAEWQGQGWGRRLIERFVEEAGGRRGSGGKGIWIGVAGDNAKVVPFYEKMGFRVWRWEAGNGICMVKDW</sequence>
<dbReference type="Gene3D" id="3.40.630.30">
    <property type="match status" value="1"/>
</dbReference>
<organism evidence="2 3">
    <name type="scientific">Stachybotrys elegans</name>
    <dbReference type="NCBI Taxonomy" id="80388"/>
    <lineage>
        <taxon>Eukaryota</taxon>
        <taxon>Fungi</taxon>
        <taxon>Dikarya</taxon>
        <taxon>Ascomycota</taxon>
        <taxon>Pezizomycotina</taxon>
        <taxon>Sordariomycetes</taxon>
        <taxon>Hypocreomycetidae</taxon>
        <taxon>Hypocreales</taxon>
        <taxon>Stachybotryaceae</taxon>
        <taxon>Stachybotrys</taxon>
    </lineage>
</organism>
<protein>
    <submittedName>
        <fullName evidence="2">Acetyltransferase</fullName>
    </submittedName>
</protein>
<name>A0A8K0WPA2_9HYPO</name>
<dbReference type="GO" id="GO:0016747">
    <property type="term" value="F:acyltransferase activity, transferring groups other than amino-acyl groups"/>
    <property type="evidence" value="ECO:0007669"/>
    <property type="project" value="InterPro"/>
</dbReference>
<dbReference type="AlphaFoldDB" id="A0A8K0WPA2"/>
<feature type="domain" description="N-acetyltransferase" evidence="1">
    <location>
        <begin position="2"/>
        <end position="217"/>
    </location>
</feature>
<dbReference type="Pfam" id="PF00583">
    <property type="entry name" value="Acetyltransf_1"/>
    <property type="match status" value="1"/>
</dbReference>
<gene>
    <name evidence="2" type="ORF">B0I35DRAFT_438494</name>
</gene>
<comment type="caution">
    <text evidence="2">The sequence shown here is derived from an EMBL/GenBank/DDBJ whole genome shotgun (WGS) entry which is preliminary data.</text>
</comment>
<keyword evidence="3" id="KW-1185">Reference proteome</keyword>
<reference evidence="2" key="1">
    <citation type="journal article" date="2021" name="Nat. Commun.">
        <title>Genetic determinants of endophytism in the Arabidopsis root mycobiome.</title>
        <authorList>
            <person name="Mesny F."/>
            <person name="Miyauchi S."/>
            <person name="Thiergart T."/>
            <person name="Pickel B."/>
            <person name="Atanasova L."/>
            <person name="Karlsson M."/>
            <person name="Huettel B."/>
            <person name="Barry K.W."/>
            <person name="Haridas S."/>
            <person name="Chen C."/>
            <person name="Bauer D."/>
            <person name="Andreopoulos W."/>
            <person name="Pangilinan J."/>
            <person name="LaButti K."/>
            <person name="Riley R."/>
            <person name="Lipzen A."/>
            <person name="Clum A."/>
            <person name="Drula E."/>
            <person name="Henrissat B."/>
            <person name="Kohler A."/>
            <person name="Grigoriev I.V."/>
            <person name="Martin F.M."/>
            <person name="Hacquard S."/>
        </authorList>
    </citation>
    <scope>NUCLEOTIDE SEQUENCE</scope>
    <source>
        <strain evidence="2">MPI-CAGE-CH-0235</strain>
    </source>
</reference>
<dbReference type="Proteomes" id="UP000813444">
    <property type="component" value="Unassembled WGS sequence"/>
</dbReference>
<dbReference type="InterPro" id="IPR050276">
    <property type="entry name" value="MshD_Acetyltransferase"/>
</dbReference>
<dbReference type="PROSITE" id="PS51186">
    <property type="entry name" value="GNAT"/>
    <property type="match status" value="1"/>
</dbReference>
<dbReference type="PANTHER" id="PTHR43617:SF20">
    <property type="entry name" value="N-ALPHA-ACETYLTRANSFERASE RIMI"/>
    <property type="match status" value="1"/>
</dbReference>
<evidence type="ECO:0000313" key="2">
    <source>
        <dbReference type="EMBL" id="KAH7311635.1"/>
    </source>
</evidence>
<dbReference type="InterPro" id="IPR000182">
    <property type="entry name" value="GNAT_dom"/>
</dbReference>
<dbReference type="SUPFAM" id="SSF55729">
    <property type="entry name" value="Acyl-CoA N-acyltransferases (Nat)"/>
    <property type="match status" value="1"/>
</dbReference>
<accession>A0A8K0WPA2</accession>
<dbReference type="PANTHER" id="PTHR43617">
    <property type="entry name" value="L-AMINO ACID N-ACETYLTRANSFERASE"/>
    <property type="match status" value="1"/>
</dbReference>
<proteinExistence type="predicted"/>
<dbReference type="EMBL" id="JAGPNK010000011">
    <property type="protein sequence ID" value="KAH7311635.1"/>
    <property type="molecule type" value="Genomic_DNA"/>
</dbReference>
<dbReference type="InterPro" id="IPR016181">
    <property type="entry name" value="Acyl_CoA_acyltransferase"/>
</dbReference>
<evidence type="ECO:0000259" key="1">
    <source>
        <dbReference type="PROSITE" id="PS51186"/>
    </source>
</evidence>
<evidence type="ECO:0000313" key="3">
    <source>
        <dbReference type="Proteomes" id="UP000813444"/>
    </source>
</evidence>
<dbReference type="OrthoDB" id="64477at2759"/>